<organism evidence="3 4">
    <name type="scientific">Candidatus Woesebacteria bacterium RIFCSPLOWO2_01_FULL_39_10b</name>
    <dbReference type="NCBI Taxonomy" id="1802517"/>
    <lineage>
        <taxon>Bacteria</taxon>
        <taxon>Candidatus Woeseibacteriota</taxon>
    </lineage>
</organism>
<name>A0A1F8B840_9BACT</name>
<proteinExistence type="predicted"/>
<feature type="transmembrane region" description="Helical" evidence="2">
    <location>
        <begin position="9"/>
        <end position="29"/>
    </location>
</feature>
<evidence type="ECO:0000256" key="2">
    <source>
        <dbReference type="SAM" id="Phobius"/>
    </source>
</evidence>
<dbReference type="EMBL" id="MGHD01000019">
    <property type="protein sequence ID" value="OGM59518.1"/>
    <property type="molecule type" value="Genomic_DNA"/>
</dbReference>
<evidence type="ECO:0000313" key="3">
    <source>
        <dbReference type="EMBL" id="OGM59518.1"/>
    </source>
</evidence>
<dbReference type="STRING" id="1802517.A2892_02690"/>
<gene>
    <name evidence="3" type="ORF">A2892_02690</name>
</gene>
<feature type="region of interest" description="Disordered" evidence="1">
    <location>
        <begin position="40"/>
        <end position="60"/>
    </location>
</feature>
<comment type="caution">
    <text evidence="3">The sequence shown here is derived from an EMBL/GenBank/DDBJ whole genome shotgun (WGS) entry which is preliminary data.</text>
</comment>
<reference evidence="3 4" key="1">
    <citation type="journal article" date="2016" name="Nat. Commun.">
        <title>Thousands of microbial genomes shed light on interconnected biogeochemical processes in an aquifer system.</title>
        <authorList>
            <person name="Anantharaman K."/>
            <person name="Brown C.T."/>
            <person name="Hug L.A."/>
            <person name="Sharon I."/>
            <person name="Castelle C.J."/>
            <person name="Probst A.J."/>
            <person name="Thomas B.C."/>
            <person name="Singh A."/>
            <person name="Wilkins M.J."/>
            <person name="Karaoz U."/>
            <person name="Brodie E.L."/>
            <person name="Williams K.H."/>
            <person name="Hubbard S.S."/>
            <person name="Banfield J.F."/>
        </authorList>
    </citation>
    <scope>NUCLEOTIDE SEQUENCE [LARGE SCALE GENOMIC DNA]</scope>
</reference>
<sequence length="86" mass="9744">MQLVSRKNFLITLAAVMVVAMGIMALSLIQKRKAPKSDFDKQIEQVQTQSESTDIESLEKDLSQTDLSDLDQELQNIDQELEQAVY</sequence>
<evidence type="ECO:0000313" key="4">
    <source>
        <dbReference type="Proteomes" id="UP000176404"/>
    </source>
</evidence>
<protein>
    <submittedName>
        <fullName evidence="3">Uncharacterized protein</fullName>
    </submittedName>
</protein>
<dbReference type="AlphaFoldDB" id="A0A1F8B840"/>
<keyword evidence="2" id="KW-0472">Membrane</keyword>
<evidence type="ECO:0000256" key="1">
    <source>
        <dbReference type="SAM" id="MobiDB-lite"/>
    </source>
</evidence>
<accession>A0A1F8B840</accession>
<keyword evidence="2" id="KW-0812">Transmembrane</keyword>
<dbReference type="Proteomes" id="UP000176404">
    <property type="component" value="Unassembled WGS sequence"/>
</dbReference>
<keyword evidence="2" id="KW-1133">Transmembrane helix</keyword>